<evidence type="ECO:0000313" key="1">
    <source>
        <dbReference type="EMBL" id="GHD02111.1"/>
    </source>
</evidence>
<comment type="caution">
    <text evidence="1">The sequence shown here is derived from an EMBL/GenBank/DDBJ whole genome shotgun (WGS) entry which is preliminary data.</text>
</comment>
<name>A0ABQ3GEL2_9BURK</name>
<dbReference type="SUPFAM" id="SSF53254">
    <property type="entry name" value="Phosphoglycerate mutase-like"/>
    <property type="match status" value="1"/>
</dbReference>
<keyword evidence="2" id="KW-1185">Reference proteome</keyword>
<accession>A0ABQ3GEL2</accession>
<sequence>MAGAAPLHVSRGLERLPALCAAAGCQLPEGLQRFYFLRHGQTARNALRIFQSIDEPLNETGLAQAEQAAAWLAEELAGSTGVHIVCSDAPRALTTARMVARRLAHEERLHAGLRERHFGALIGTSSAHIDWDCAPEGGETLDQFVHRTLVALAEAVAHPAPVVVVAHGGTLHVLACALGVVLDAALLANATPLRFDRAGVGWAVTRLGSAAPAEAAPNLA</sequence>
<protein>
    <submittedName>
        <fullName evidence="1">Phosphoglycerate mutase</fullName>
    </submittedName>
</protein>
<dbReference type="Proteomes" id="UP000626210">
    <property type="component" value="Unassembled WGS sequence"/>
</dbReference>
<dbReference type="RefSeq" id="WP_189690624.1">
    <property type="nucleotide sequence ID" value="NZ_BMYK01000038.1"/>
</dbReference>
<dbReference type="InterPro" id="IPR029033">
    <property type="entry name" value="His_PPase_superfam"/>
</dbReference>
<dbReference type="InterPro" id="IPR050275">
    <property type="entry name" value="PGM_Phosphatase"/>
</dbReference>
<dbReference type="EMBL" id="BMYK01000038">
    <property type="protein sequence ID" value="GHD02111.1"/>
    <property type="molecule type" value="Genomic_DNA"/>
</dbReference>
<dbReference type="PANTHER" id="PTHR48100:SF1">
    <property type="entry name" value="HISTIDINE PHOSPHATASE FAMILY PROTEIN-RELATED"/>
    <property type="match status" value="1"/>
</dbReference>
<gene>
    <name evidence="1" type="ORF">GCM10007320_61020</name>
</gene>
<dbReference type="Gene3D" id="3.40.50.1240">
    <property type="entry name" value="Phosphoglycerate mutase-like"/>
    <property type="match status" value="1"/>
</dbReference>
<dbReference type="PANTHER" id="PTHR48100">
    <property type="entry name" value="BROAD-SPECIFICITY PHOSPHATASE YOR283W-RELATED"/>
    <property type="match status" value="1"/>
</dbReference>
<proteinExistence type="predicted"/>
<organism evidence="1 2">
    <name type="scientific">Pseudorhodoferax aquiterrae</name>
    <dbReference type="NCBI Taxonomy" id="747304"/>
    <lineage>
        <taxon>Bacteria</taxon>
        <taxon>Pseudomonadati</taxon>
        <taxon>Pseudomonadota</taxon>
        <taxon>Betaproteobacteria</taxon>
        <taxon>Burkholderiales</taxon>
        <taxon>Comamonadaceae</taxon>
    </lineage>
</organism>
<dbReference type="SMART" id="SM00855">
    <property type="entry name" value="PGAM"/>
    <property type="match status" value="1"/>
</dbReference>
<dbReference type="CDD" id="cd07067">
    <property type="entry name" value="HP_PGM_like"/>
    <property type="match status" value="1"/>
</dbReference>
<reference evidence="2" key="1">
    <citation type="journal article" date="2019" name="Int. J. Syst. Evol. Microbiol.">
        <title>The Global Catalogue of Microorganisms (GCM) 10K type strain sequencing project: providing services to taxonomists for standard genome sequencing and annotation.</title>
        <authorList>
            <consortium name="The Broad Institute Genomics Platform"/>
            <consortium name="The Broad Institute Genome Sequencing Center for Infectious Disease"/>
            <person name="Wu L."/>
            <person name="Ma J."/>
        </authorList>
    </citation>
    <scope>NUCLEOTIDE SEQUENCE [LARGE SCALE GENOMIC DNA]</scope>
    <source>
        <strain evidence="2">KCTC 23314</strain>
    </source>
</reference>
<dbReference type="Pfam" id="PF00300">
    <property type="entry name" value="His_Phos_1"/>
    <property type="match status" value="1"/>
</dbReference>
<evidence type="ECO:0000313" key="2">
    <source>
        <dbReference type="Proteomes" id="UP000626210"/>
    </source>
</evidence>
<dbReference type="InterPro" id="IPR013078">
    <property type="entry name" value="His_Pase_superF_clade-1"/>
</dbReference>